<organism evidence="1 2">
    <name type="scientific">Salmonella enterica subsp. enterica serovar Bovismorbificans</name>
    <dbReference type="NCBI Taxonomy" id="58097"/>
    <lineage>
        <taxon>Bacteria</taxon>
        <taxon>Pseudomonadati</taxon>
        <taxon>Pseudomonadota</taxon>
        <taxon>Gammaproteobacteria</taxon>
        <taxon>Enterobacterales</taxon>
        <taxon>Enterobacteriaceae</taxon>
        <taxon>Salmonella</taxon>
    </lineage>
</organism>
<proteinExistence type="predicted"/>
<sequence length="186" mass="22179">MTGFQRRFQAGGILRFDGNHFDLRHQLFDQYRYARRQAAAANRHKDTIEMRILLKQFQRQRALPGDHHWVIKRRHPGKTLLLRQFNSFRFRFIKISAVQQHFAAKTAYRIDFNIRRCFWHDDQRLHAKPRGGERHALCMVPRRRGNHAVGFLFFGQSGHHRVSAAQLKAMYRLPVFAFDENNVVQT</sequence>
<accession>A0A655CBT7</accession>
<dbReference type="Proteomes" id="UP000042394">
    <property type="component" value="Unassembled WGS sequence"/>
</dbReference>
<evidence type="ECO:0000313" key="1">
    <source>
        <dbReference type="EMBL" id="CNU06594.1"/>
    </source>
</evidence>
<dbReference type="AlphaFoldDB" id="A0A655CBT7"/>
<dbReference type="EMBL" id="CQPD01000014">
    <property type="protein sequence ID" value="CNU06594.1"/>
    <property type="molecule type" value="Genomic_DNA"/>
</dbReference>
<name>A0A655CBT7_SALET</name>
<evidence type="ECO:0000313" key="2">
    <source>
        <dbReference type="Proteomes" id="UP000042394"/>
    </source>
</evidence>
<protein>
    <submittedName>
        <fullName evidence="1">Uncharacterized protein</fullName>
    </submittedName>
</protein>
<reference evidence="1 2" key="1">
    <citation type="submission" date="2015-03" db="EMBL/GenBank/DDBJ databases">
        <authorList>
            <consortium name="Pathogen Informatics"/>
        </authorList>
    </citation>
    <scope>NUCLEOTIDE SEQUENCE [LARGE SCALE GENOMIC DNA]</scope>
    <source>
        <strain evidence="1 2">D4891</strain>
    </source>
</reference>
<gene>
    <name evidence="1" type="ORF">ERS008207_01744</name>
</gene>